<dbReference type="Proteomes" id="UP000826195">
    <property type="component" value="Unassembled WGS sequence"/>
</dbReference>
<protein>
    <submittedName>
        <fullName evidence="2">Uncharacterized protein</fullName>
    </submittedName>
</protein>
<comment type="caution">
    <text evidence="2">The sequence shown here is derived from an EMBL/GenBank/DDBJ whole genome shotgun (WGS) entry which is preliminary data.</text>
</comment>
<accession>A0AAV7HJE6</accession>
<dbReference type="AlphaFoldDB" id="A0AAV7HJE6"/>
<keyword evidence="3" id="KW-1185">Reference proteome</keyword>
<organism evidence="2 3">
    <name type="scientific">Cotesia glomerata</name>
    <name type="common">Lepidopteran parasitic wasp</name>
    <name type="synonym">Apanteles glomeratus</name>
    <dbReference type="NCBI Taxonomy" id="32391"/>
    <lineage>
        <taxon>Eukaryota</taxon>
        <taxon>Metazoa</taxon>
        <taxon>Ecdysozoa</taxon>
        <taxon>Arthropoda</taxon>
        <taxon>Hexapoda</taxon>
        <taxon>Insecta</taxon>
        <taxon>Pterygota</taxon>
        <taxon>Neoptera</taxon>
        <taxon>Endopterygota</taxon>
        <taxon>Hymenoptera</taxon>
        <taxon>Apocrita</taxon>
        <taxon>Ichneumonoidea</taxon>
        <taxon>Braconidae</taxon>
        <taxon>Microgastrinae</taxon>
        <taxon>Cotesia</taxon>
    </lineage>
</organism>
<gene>
    <name evidence="2" type="ORF">KQX54_009969</name>
</gene>
<dbReference type="EMBL" id="JAHXZJ010002609">
    <property type="protein sequence ID" value="KAH0539925.1"/>
    <property type="molecule type" value="Genomic_DNA"/>
</dbReference>
<feature type="compositionally biased region" description="Basic and acidic residues" evidence="1">
    <location>
        <begin position="55"/>
        <end position="70"/>
    </location>
</feature>
<proteinExistence type="predicted"/>
<feature type="non-terminal residue" evidence="2">
    <location>
        <position position="70"/>
    </location>
</feature>
<evidence type="ECO:0000313" key="2">
    <source>
        <dbReference type="EMBL" id="KAH0539925.1"/>
    </source>
</evidence>
<feature type="region of interest" description="Disordered" evidence="1">
    <location>
        <begin position="33"/>
        <end position="70"/>
    </location>
</feature>
<name>A0AAV7HJE6_COTGL</name>
<reference evidence="2 3" key="1">
    <citation type="journal article" date="2021" name="J. Hered.">
        <title>A chromosome-level genome assembly of the parasitoid wasp, Cotesia glomerata (Hymenoptera: Braconidae).</title>
        <authorList>
            <person name="Pinto B.J."/>
            <person name="Weis J.J."/>
            <person name="Gamble T."/>
            <person name="Ode P.J."/>
            <person name="Paul R."/>
            <person name="Zaspel J.M."/>
        </authorList>
    </citation>
    <scope>NUCLEOTIDE SEQUENCE [LARGE SCALE GENOMIC DNA]</scope>
    <source>
        <strain evidence="2">CgM1</strain>
    </source>
</reference>
<evidence type="ECO:0000256" key="1">
    <source>
        <dbReference type="SAM" id="MobiDB-lite"/>
    </source>
</evidence>
<sequence>MLLVEHTMLLYHQYPKGCPGAVEKRAFLVRQQRSNPQRREPLGCAQTKIINHDQSLARRESGQTSENKRG</sequence>
<evidence type="ECO:0000313" key="3">
    <source>
        <dbReference type="Proteomes" id="UP000826195"/>
    </source>
</evidence>